<gene>
    <name evidence="1" type="ORF">KHQ06_21680</name>
</gene>
<reference evidence="1 2" key="1">
    <citation type="submission" date="2021-04" db="EMBL/GenBank/DDBJ databases">
        <title>Nocardia tengchongensis.</title>
        <authorList>
            <person name="Zhuang k."/>
            <person name="Ran Y."/>
            <person name="Li W."/>
        </authorList>
    </citation>
    <scope>NUCLEOTIDE SEQUENCE [LARGE SCALE GENOMIC DNA]</scope>
    <source>
        <strain evidence="1 2">CFH S0057</strain>
    </source>
</reference>
<keyword evidence="2" id="KW-1185">Reference proteome</keyword>
<sequence length="132" mass="15538">MSRFAEVIVLARDAEQVMHHLTVRDDEREWHQCFTPVGDAMFEGTNRATDECYAWVIQFRRHNWTGLLAHLESLHWPDPHSVQVLVHDEEDSCFGLWMIYDGKLTEVPLPRTRRMEFRSSVTGVLLRTDNED</sequence>
<organism evidence="1 2">
    <name type="scientific">Nocardia tengchongensis</name>
    <dbReference type="NCBI Taxonomy" id="2055889"/>
    <lineage>
        <taxon>Bacteria</taxon>
        <taxon>Bacillati</taxon>
        <taxon>Actinomycetota</taxon>
        <taxon>Actinomycetes</taxon>
        <taxon>Mycobacteriales</taxon>
        <taxon>Nocardiaceae</taxon>
        <taxon>Nocardia</taxon>
    </lineage>
</organism>
<name>A0ABX8CJJ2_9NOCA</name>
<dbReference type="RefSeq" id="WP_213555110.1">
    <property type="nucleotide sequence ID" value="NZ_JBHYZU010000346.1"/>
</dbReference>
<protein>
    <submittedName>
        <fullName evidence="1">Uncharacterized protein</fullName>
    </submittedName>
</protein>
<evidence type="ECO:0000313" key="2">
    <source>
        <dbReference type="Proteomes" id="UP000683310"/>
    </source>
</evidence>
<dbReference type="Proteomes" id="UP000683310">
    <property type="component" value="Chromosome"/>
</dbReference>
<dbReference type="EMBL" id="CP074371">
    <property type="protein sequence ID" value="QVI19074.1"/>
    <property type="molecule type" value="Genomic_DNA"/>
</dbReference>
<evidence type="ECO:0000313" key="1">
    <source>
        <dbReference type="EMBL" id="QVI19074.1"/>
    </source>
</evidence>
<accession>A0ABX8CJJ2</accession>
<proteinExistence type="predicted"/>